<name>A0A1I4ZWH8_9MICO</name>
<evidence type="ECO:0000259" key="3">
    <source>
        <dbReference type="Pfam" id="PF18893"/>
    </source>
</evidence>
<keyword evidence="2" id="KW-0472">Membrane</keyword>
<dbReference type="EMBL" id="FOVM01000002">
    <property type="protein sequence ID" value="SFN54349.1"/>
    <property type="molecule type" value="Genomic_DNA"/>
</dbReference>
<dbReference type="AlphaFoldDB" id="A0A1I4ZWH8"/>
<dbReference type="InterPro" id="IPR043712">
    <property type="entry name" value="DUF5652"/>
</dbReference>
<keyword evidence="5" id="KW-1185">Reference proteome</keyword>
<gene>
    <name evidence="4" type="ORF">SAMN05216219_1122</name>
</gene>
<evidence type="ECO:0000313" key="5">
    <source>
        <dbReference type="Proteomes" id="UP000198867"/>
    </source>
</evidence>
<sequence>MKIYQVSSSTHLVDTRGTVGRSVLVALVAWTLAWKGASLWRAAKDDSRSWFVTLLISNTLGVLDAIYLFGVSGARRRAERSEASIRASTGEPEQLGHRQET</sequence>
<accession>A0A1I4ZWH8</accession>
<feature type="region of interest" description="Disordered" evidence="1">
    <location>
        <begin position="75"/>
        <end position="101"/>
    </location>
</feature>
<evidence type="ECO:0000256" key="2">
    <source>
        <dbReference type="SAM" id="Phobius"/>
    </source>
</evidence>
<protein>
    <recommendedName>
        <fullName evidence="3">DUF5652 domain-containing protein</fullName>
    </recommendedName>
</protein>
<proteinExistence type="predicted"/>
<feature type="transmembrane region" description="Helical" evidence="2">
    <location>
        <begin position="49"/>
        <end position="70"/>
    </location>
</feature>
<dbReference type="Pfam" id="PF18893">
    <property type="entry name" value="DUF5652"/>
    <property type="match status" value="1"/>
</dbReference>
<evidence type="ECO:0000313" key="4">
    <source>
        <dbReference type="EMBL" id="SFN54349.1"/>
    </source>
</evidence>
<evidence type="ECO:0000256" key="1">
    <source>
        <dbReference type="SAM" id="MobiDB-lite"/>
    </source>
</evidence>
<dbReference type="STRING" id="995034.SAMN05216219_1122"/>
<dbReference type="Proteomes" id="UP000198867">
    <property type="component" value="Unassembled WGS sequence"/>
</dbReference>
<feature type="transmembrane region" description="Helical" evidence="2">
    <location>
        <begin position="21"/>
        <end position="43"/>
    </location>
</feature>
<keyword evidence="2" id="KW-0812">Transmembrane</keyword>
<organism evidence="4 5">
    <name type="scientific">Mycetocola miduiensis</name>
    <dbReference type="NCBI Taxonomy" id="995034"/>
    <lineage>
        <taxon>Bacteria</taxon>
        <taxon>Bacillati</taxon>
        <taxon>Actinomycetota</taxon>
        <taxon>Actinomycetes</taxon>
        <taxon>Micrococcales</taxon>
        <taxon>Microbacteriaceae</taxon>
        <taxon>Mycetocola</taxon>
    </lineage>
</organism>
<keyword evidence="2" id="KW-1133">Transmembrane helix</keyword>
<reference evidence="5" key="1">
    <citation type="submission" date="2016-10" db="EMBL/GenBank/DDBJ databases">
        <authorList>
            <person name="Varghese N."/>
            <person name="Submissions S."/>
        </authorList>
    </citation>
    <scope>NUCLEOTIDE SEQUENCE [LARGE SCALE GENOMIC DNA]</scope>
    <source>
        <strain evidence="5">CGMCC 1.11101</strain>
    </source>
</reference>
<feature type="domain" description="DUF5652" evidence="3">
    <location>
        <begin position="19"/>
        <end position="77"/>
    </location>
</feature>